<dbReference type="EMBL" id="CAAGRJ010002691">
    <property type="protein sequence ID" value="VFV20608.1"/>
    <property type="molecule type" value="Genomic_DNA"/>
</dbReference>
<organism evidence="1 2">
    <name type="scientific">Lynx pardinus</name>
    <name type="common">Iberian lynx</name>
    <name type="synonym">Felis pardina</name>
    <dbReference type="NCBI Taxonomy" id="191816"/>
    <lineage>
        <taxon>Eukaryota</taxon>
        <taxon>Metazoa</taxon>
        <taxon>Chordata</taxon>
        <taxon>Craniata</taxon>
        <taxon>Vertebrata</taxon>
        <taxon>Euteleostomi</taxon>
        <taxon>Mammalia</taxon>
        <taxon>Eutheria</taxon>
        <taxon>Laurasiatheria</taxon>
        <taxon>Carnivora</taxon>
        <taxon>Feliformia</taxon>
        <taxon>Felidae</taxon>
        <taxon>Felinae</taxon>
        <taxon>Lynx</taxon>
    </lineage>
</organism>
<proteinExistence type="predicted"/>
<dbReference type="Proteomes" id="UP000386466">
    <property type="component" value="Unassembled WGS sequence"/>
</dbReference>
<name>A0A485ML47_LYNPA</name>
<feature type="non-terminal residue" evidence="1">
    <location>
        <position position="1"/>
    </location>
</feature>
<evidence type="ECO:0000313" key="1">
    <source>
        <dbReference type="EMBL" id="VFV20608.1"/>
    </source>
</evidence>
<dbReference type="AlphaFoldDB" id="A0A485ML47"/>
<keyword evidence="2" id="KW-1185">Reference proteome</keyword>
<protein>
    <submittedName>
        <fullName evidence="1">Uncharacterized protein</fullName>
    </submittedName>
</protein>
<gene>
    <name evidence="1" type="ORF">LYPA_23C007994</name>
</gene>
<reference evidence="1 2" key="1">
    <citation type="submission" date="2019-01" db="EMBL/GenBank/DDBJ databases">
        <authorList>
            <person name="Alioto T."/>
            <person name="Alioto T."/>
        </authorList>
    </citation>
    <scope>NUCLEOTIDE SEQUENCE [LARGE SCALE GENOMIC DNA]</scope>
</reference>
<evidence type="ECO:0000313" key="2">
    <source>
        <dbReference type="Proteomes" id="UP000386466"/>
    </source>
</evidence>
<accession>A0A485ML47</accession>
<feature type="non-terminal residue" evidence="1">
    <location>
        <position position="54"/>
    </location>
</feature>
<sequence>VPKEEKVWAVRVRRHQGVAEVAAGATEYGTHEREDLFMVDVTMWDDTEDQSVAK</sequence>